<evidence type="ECO:0000256" key="3">
    <source>
        <dbReference type="ARBA" id="ARBA00022787"/>
    </source>
</evidence>
<feature type="domain" description="Mitochondrial outer membrane transport complex Sam37/metaxin N-terminal" evidence="7">
    <location>
        <begin position="22"/>
        <end position="148"/>
    </location>
</feature>
<evidence type="ECO:0000256" key="1">
    <source>
        <dbReference type="ARBA" id="ARBA00004294"/>
    </source>
</evidence>
<evidence type="ECO:0000313" key="8">
    <source>
        <dbReference type="EMBL" id="KAJ7219489.1"/>
    </source>
</evidence>
<dbReference type="GO" id="GO:0015031">
    <property type="term" value="P:protein transport"/>
    <property type="evidence" value="ECO:0007669"/>
    <property type="project" value="UniProtKB-KW"/>
</dbReference>
<keyword evidence="2" id="KW-0813">Transport</keyword>
<organism evidence="8 9">
    <name type="scientific">Mycena pura</name>
    <dbReference type="NCBI Taxonomy" id="153505"/>
    <lineage>
        <taxon>Eukaryota</taxon>
        <taxon>Fungi</taxon>
        <taxon>Dikarya</taxon>
        <taxon>Basidiomycota</taxon>
        <taxon>Agaricomycotina</taxon>
        <taxon>Agaricomycetes</taxon>
        <taxon>Agaricomycetidae</taxon>
        <taxon>Agaricales</taxon>
        <taxon>Marasmiineae</taxon>
        <taxon>Mycenaceae</taxon>
        <taxon>Mycena</taxon>
    </lineage>
</organism>
<name>A0AAD6YIH4_9AGAR</name>
<dbReference type="InterPro" id="IPR050931">
    <property type="entry name" value="Mito_Protein_Transport_Metaxin"/>
</dbReference>
<evidence type="ECO:0000256" key="6">
    <source>
        <dbReference type="ARBA" id="ARBA00023136"/>
    </source>
</evidence>
<evidence type="ECO:0000259" key="7">
    <source>
        <dbReference type="Pfam" id="PF10568"/>
    </source>
</evidence>
<reference evidence="8" key="1">
    <citation type="submission" date="2023-03" db="EMBL/GenBank/DDBJ databases">
        <title>Massive genome expansion in bonnet fungi (Mycena s.s.) driven by repeated elements and novel gene families across ecological guilds.</title>
        <authorList>
            <consortium name="Lawrence Berkeley National Laboratory"/>
            <person name="Harder C.B."/>
            <person name="Miyauchi S."/>
            <person name="Viragh M."/>
            <person name="Kuo A."/>
            <person name="Thoen E."/>
            <person name="Andreopoulos B."/>
            <person name="Lu D."/>
            <person name="Skrede I."/>
            <person name="Drula E."/>
            <person name="Henrissat B."/>
            <person name="Morin E."/>
            <person name="Kohler A."/>
            <person name="Barry K."/>
            <person name="LaButti K."/>
            <person name="Morin E."/>
            <person name="Salamov A."/>
            <person name="Lipzen A."/>
            <person name="Mereny Z."/>
            <person name="Hegedus B."/>
            <person name="Baldrian P."/>
            <person name="Stursova M."/>
            <person name="Weitz H."/>
            <person name="Taylor A."/>
            <person name="Grigoriev I.V."/>
            <person name="Nagy L.G."/>
            <person name="Martin F."/>
            <person name="Kauserud H."/>
        </authorList>
    </citation>
    <scope>NUCLEOTIDE SEQUENCE</scope>
    <source>
        <strain evidence="8">9144</strain>
    </source>
</reference>
<evidence type="ECO:0000256" key="4">
    <source>
        <dbReference type="ARBA" id="ARBA00022927"/>
    </source>
</evidence>
<accession>A0AAD6YIH4</accession>
<keyword evidence="6" id="KW-0472">Membrane</keyword>
<dbReference type="GO" id="GO:0001401">
    <property type="term" value="C:SAM complex"/>
    <property type="evidence" value="ECO:0007669"/>
    <property type="project" value="InterPro"/>
</dbReference>
<dbReference type="PANTHER" id="PTHR12289">
    <property type="entry name" value="METAXIN RELATED"/>
    <property type="match status" value="1"/>
</dbReference>
<keyword evidence="3" id="KW-1000">Mitochondrion outer membrane</keyword>
<dbReference type="PANTHER" id="PTHR12289:SF41">
    <property type="entry name" value="FAILED AXON CONNECTIONS-RELATED"/>
    <property type="match status" value="1"/>
</dbReference>
<evidence type="ECO:0000313" key="9">
    <source>
        <dbReference type="Proteomes" id="UP001219525"/>
    </source>
</evidence>
<dbReference type="CDD" id="cd03054">
    <property type="entry name" value="GST_N_Metaxin"/>
    <property type="match status" value="1"/>
</dbReference>
<dbReference type="SUPFAM" id="SSF47616">
    <property type="entry name" value="GST C-terminal domain-like"/>
    <property type="match status" value="1"/>
</dbReference>
<gene>
    <name evidence="8" type="ORF">GGX14DRAFT_356219</name>
</gene>
<evidence type="ECO:0000256" key="2">
    <source>
        <dbReference type="ARBA" id="ARBA00022448"/>
    </source>
</evidence>
<protein>
    <submittedName>
        <fullName evidence="8">Outer mitochondrial membrane transport complex protein-domain-containing protein</fullName>
    </submittedName>
</protein>
<comment type="caution">
    <text evidence="8">The sequence shown here is derived from an EMBL/GenBank/DDBJ whole genome shotgun (WGS) entry which is preliminary data.</text>
</comment>
<dbReference type="Pfam" id="PF10568">
    <property type="entry name" value="Tom37"/>
    <property type="match status" value="1"/>
</dbReference>
<keyword evidence="4" id="KW-0653">Protein transport</keyword>
<comment type="subcellular location">
    <subcellularLocation>
        <location evidence="1">Mitochondrion outer membrane</location>
    </subcellularLocation>
</comment>
<keyword evidence="9" id="KW-1185">Reference proteome</keyword>
<dbReference type="GO" id="GO:0007005">
    <property type="term" value="P:mitochondrion organization"/>
    <property type="evidence" value="ECO:0007669"/>
    <property type="project" value="TreeGrafter"/>
</dbReference>
<dbReference type="InterPro" id="IPR019564">
    <property type="entry name" value="Sam37/metaxin_N"/>
</dbReference>
<dbReference type="Proteomes" id="UP001219525">
    <property type="component" value="Unassembled WGS sequence"/>
</dbReference>
<keyword evidence="5" id="KW-0496">Mitochondrion</keyword>
<dbReference type="AlphaFoldDB" id="A0AAD6YIH4"/>
<proteinExistence type="predicted"/>
<sequence length="335" mass="37872">MSLPVLHIWPGQWGLPSIDPLCLAAFMYLQSTIPSKFMVSYCTNPDFSPSGTLPFLTHNQQAISSLSSIIQYLGRDPQFQKDVKIDANLNSLENSQKTAWCSHIESNLGSLVSYMFYSLPANWAQLTHPTLTYALSVPQRYYMPNRIRDTHRPRLEAAGLWSQQPTESKRSSLPSYSISFDDKEEITHTFQREKALQKARDFLDIYTRLLGENQFVYQERPTTLDFVLAAHVLVISRPPFPDKLLSDLLTSSYSTVVLHAERILSRALENPAPVNTLPLGHSIRSLLPSLPRERAEKSAEETHYDRVTWGWISLAVGSVSLYLLIIGSPVHLVVS</sequence>
<dbReference type="InterPro" id="IPR036282">
    <property type="entry name" value="Glutathione-S-Trfase_C_sf"/>
</dbReference>
<evidence type="ECO:0000256" key="5">
    <source>
        <dbReference type="ARBA" id="ARBA00023128"/>
    </source>
</evidence>
<dbReference type="EMBL" id="JARJCW010000011">
    <property type="protein sequence ID" value="KAJ7219489.1"/>
    <property type="molecule type" value="Genomic_DNA"/>
</dbReference>